<dbReference type="Gene3D" id="3.90.70.10">
    <property type="entry name" value="Cysteine proteinases"/>
    <property type="match status" value="1"/>
</dbReference>
<reference evidence="4 5" key="1">
    <citation type="journal article" date="2018" name="Front. Microbiol.">
        <title>Genome-Based Analysis Reveals the Taxonomy and Diversity of the Family Idiomarinaceae.</title>
        <authorList>
            <person name="Liu Y."/>
            <person name="Lai Q."/>
            <person name="Shao Z."/>
        </authorList>
    </citation>
    <scope>NUCLEOTIDE SEQUENCE [LARGE SCALE GENOMIC DNA]</scope>
    <source>
        <strain evidence="4 5">GBSy1</strain>
    </source>
</reference>
<gene>
    <name evidence="4" type="ORF">CWE12_12000</name>
</gene>
<keyword evidence="5" id="KW-1185">Reference proteome</keyword>
<feature type="domain" description="Peptidase C39-like" evidence="3">
    <location>
        <begin position="49"/>
        <end position="160"/>
    </location>
</feature>
<comment type="caution">
    <text evidence="4">The sequence shown here is derived from an EMBL/GenBank/DDBJ whole genome shotgun (WGS) entry which is preliminary data.</text>
</comment>
<dbReference type="SMART" id="SM00028">
    <property type="entry name" value="TPR"/>
    <property type="match status" value="2"/>
</dbReference>
<dbReference type="Gene3D" id="1.25.40.10">
    <property type="entry name" value="Tetratricopeptide repeat domain"/>
    <property type="match status" value="1"/>
</dbReference>
<sequence length="322" mass="35962">MFCNFAVRAPMRLLVLFGALLLSACAAGPLQYDELVESNQYTTAVELLDTPFHPQEAYQCGPAALATILQVSGVDDATPERLADQVYLPERQGSLQMELLGATRRASRVPYVMAPTLDALMTEVYAGNPVLVLQNLGLPRWPMWHYAVVIGYDPEDQQVVLRSGTTEREIMSLRRFERTWKMADYWALVVTEPGVLPESAEPLRYFEAVAPLEQQQRWDIAIEAYQAAAEAWPGEATSFIGLGNIAYQQQRYGDAEFNYYQAIEINPEQAATYFNLAWALVRQNKFNAARSAANEAAQLAADDERMQQAPALIEQAIEDSQG</sequence>
<dbReference type="InterPro" id="IPR019734">
    <property type="entry name" value="TPR_rpt"/>
</dbReference>
<dbReference type="EMBL" id="PIPN01000005">
    <property type="protein sequence ID" value="RUO29000.1"/>
    <property type="molecule type" value="Genomic_DNA"/>
</dbReference>
<dbReference type="InterPro" id="IPR039563">
    <property type="entry name" value="Peptidase_C39_single_dom"/>
</dbReference>
<evidence type="ECO:0000313" key="4">
    <source>
        <dbReference type="EMBL" id="RUO29000.1"/>
    </source>
</evidence>
<keyword evidence="2" id="KW-0732">Signal</keyword>
<dbReference type="Proteomes" id="UP000287410">
    <property type="component" value="Unassembled WGS sequence"/>
</dbReference>
<dbReference type="SUPFAM" id="SSF48452">
    <property type="entry name" value="TPR-like"/>
    <property type="match status" value="1"/>
</dbReference>
<dbReference type="Pfam" id="PF13529">
    <property type="entry name" value="Peptidase_C39_2"/>
    <property type="match status" value="1"/>
</dbReference>
<dbReference type="CDD" id="cd02549">
    <property type="entry name" value="Peptidase_C39A"/>
    <property type="match status" value="1"/>
</dbReference>
<feature type="repeat" description="TPR" evidence="1">
    <location>
        <begin position="236"/>
        <end position="269"/>
    </location>
</feature>
<evidence type="ECO:0000259" key="3">
    <source>
        <dbReference type="Pfam" id="PF13529"/>
    </source>
</evidence>
<dbReference type="Pfam" id="PF13432">
    <property type="entry name" value="TPR_16"/>
    <property type="match status" value="1"/>
</dbReference>
<proteinExistence type="predicted"/>
<evidence type="ECO:0000313" key="5">
    <source>
        <dbReference type="Proteomes" id="UP000287410"/>
    </source>
</evidence>
<keyword evidence="1" id="KW-0802">TPR repeat</keyword>
<dbReference type="NCBIfam" id="NF033920">
    <property type="entry name" value="C39_PA2778_fam"/>
    <property type="match status" value="1"/>
</dbReference>
<dbReference type="InterPro" id="IPR011990">
    <property type="entry name" value="TPR-like_helical_dom_sf"/>
</dbReference>
<evidence type="ECO:0000256" key="2">
    <source>
        <dbReference type="SAM" id="SignalP"/>
    </source>
</evidence>
<dbReference type="InterPro" id="IPR039564">
    <property type="entry name" value="Peptidase_C39-like"/>
</dbReference>
<feature type="chain" id="PRO_5046956835" description="Peptidase C39-like domain-containing protein" evidence="2">
    <location>
        <begin position="27"/>
        <end position="322"/>
    </location>
</feature>
<evidence type="ECO:0000256" key="1">
    <source>
        <dbReference type="PROSITE-ProRule" id="PRU00339"/>
    </source>
</evidence>
<protein>
    <recommendedName>
        <fullName evidence="3">Peptidase C39-like domain-containing protein</fullName>
    </recommendedName>
</protein>
<organism evidence="4 5">
    <name type="scientific">Aliidiomarina sedimenti</name>
    <dbReference type="NCBI Taxonomy" id="1933879"/>
    <lineage>
        <taxon>Bacteria</taxon>
        <taxon>Pseudomonadati</taxon>
        <taxon>Pseudomonadota</taxon>
        <taxon>Gammaproteobacteria</taxon>
        <taxon>Alteromonadales</taxon>
        <taxon>Idiomarinaceae</taxon>
        <taxon>Aliidiomarina</taxon>
    </lineage>
</organism>
<feature type="signal peptide" evidence="2">
    <location>
        <begin position="1"/>
        <end position="26"/>
    </location>
</feature>
<dbReference type="PROSITE" id="PS50005">
    <property type="entry name" value="TPR"/>
    <property type="match status" value="1"/>
</dbReference>
<name>A0ABY0BXU7_9GAMM</name>
<accession>A0ABY0BXU7</accession>